<dbReference type="GO" id="GO:0007417">
    <property type="term" value="P:central nervous system development"/>
    <property type="evidence" value="ECO:0007669"/>
    <property type="project" value="UniProtKB-ARBA"/>
</dbReference>
<evidence type="ECO:0000259" key="10">
    <source>
        <dbReference type="PROSITE" id="PS50011"/>
    </source>
</evidence>
<dbReference type="PROSITE" id="PS00107">
    <property type="entry name" value="PROTEIN_KINASE_ATP"/>
    <property type="match status" value="1"/>
</dbReference>
<dbReference type="Gene3D" id="3.10.20.230">
    <property type="entry name" value="Doublecortin domain"/>
    <property type="match status" value="2"/>
</dbReference>
<dbReference type="SUPFAM" id="SSF89837">
    <property type="entry name" value="Doublecortin (DC)"/>
    <property type="match status" value="2"/>
</dbReference>
<feature type="compositionally biased region" description="Polar residues" evidence="9">
    <location>
        <begin position="41"/>
        <end position="50"/>
    </location>
</feature>
<dbReference type="SMART" id="SM00537">
    <property type="entry name" value="DCX"/>
    <property type="match status" value="2"/>
</dbReference>
<feature type="domain" description="Protein kinase" evidence="10">
    <location>
        <begin position="245"/>
        <end position="614"/>
    </location>
</feature>
<evidence type="ECO:0000256" key="2">
    <source>
        <dbReference type="ARBA" id="ARBA00012513"/>
    </source>
</evidence>
<keyword evidence="8" id="KW-0547">Nucleotide-binding</keyword>
<dbReference type="InterPro" id="IPR003533">
    <property type="entry name" value="Doublecortin_dom"/>
</dbReference>
<feature type="domain" description="Doublecortin" evidence="11">
    <location>
        <begin position="133"/>
        <end position="219"/>
    </location>
</feature>
<keyword evidence="12" id="KW-1185">Reference proteome</keyword>
<dbReference type="GO" id="GO:0035556">
    <property type="term" value="P:intracellular signal transduction"/>
    <property type="evidence" value="ECO:0007669"/>
    <property type="project" value="InterPro"/>
</dbReference>
<proteinExistence type="inferred from homology"/>
<comment type="similarity">
    <text evidence="1">Belongs to the protein kinase superfamily. CAMK Ser/Thr protein kinase family. CaMK subfamily.</text>
</comment>
<dbReference type="Gene3D" id="1.10.510.10">
    <property type="entry name" value="Transferase(Phosphotransferase) domain 1"/>
    <property type="match status" value="1"/>
</dbReference>
<dbReference type="EC" id="2.7.11.1" evidence="2"/>
<evidence type="ECO:0000259" key="11">
    <source>
        <dbReference type="PROSITE" id="PS50309"/>
    </source>
</evidence>
<dbReference type="GO" id="GO:0004674">
    <property type="term" value="F:protein serine/threonine kinase activity"/>
    <property type="evidence" value="ECO:0007669"/>
    <property type="project" value="UniProtKB-EC"/>
</dbReference>
<feature type="binding site" evidence="8">
    <location>
        <position position="434"/>
    </location>
    <ligand>
        <name>ATP</name>
        <dbReference type="ChEBI" id="CHEBI:30616"/>
    </ligand>
</feature>
<feature type="region of interest" description="Disordered" evidence="9">
    <location>
        <begin position="1"/>
        <end position="121"/>
    </location>
</feature>
<dbReference type="Pfam" id="PF03607">
    <property type="entry name" value="DCX"/>
    <property type="match status" value="2"/>
</dbReference>
<comment type="catalytic activity">
    <reaction evidence="7">
        <text>L-seryl-[protein] + ATP = O-phospho-L-seryl-[protein] + ADP + H(+)</text>
        <dbReference type="Rhea" id="RHEA:17989"/>
        <dbReference type="Rhea" id="RHEA-COMP:9863"/>
        <dbReference type="Rhea" id="RHEA-COMP:11604"/>
        <dbReference type="ChEBI" id="CHEBI:15378"/>
        <dbReference type="ChEBI" id="CHEBI:29999"/>
        <dbReference type="ChEBI" id="CHEBI:30616"/>
        <dbReference type="ChEBI" id="CHEBI:83421"/>
        <dbReference type="ChEBI" id="CHEBI:456216"/>
        <dbReference type="EC" id="2.7.11.1"/>
    </reaction>
</comment>
<dbReference type="WBParaSite" id="PSU_v2.g7651.t1">
    <property type="protein sequence ID" value="PSU_v2.g7651.t1"/>
    <property type="gene ID" value="PSU_v2.g7651"/>
</dbReference>
<evidence type="ECO:0000256" key="6">
    <source>
        <dbReference type="ARBA" id="ARBA00047899"/>
    </source>
</evidence>
<evidence type="ECO:0000256" key="8">
    <source>
        <dbReference type="PROSITE-ProRule" id="PRU10141"/>
    </source>
</evidence>
<dbReference type="InterPro" id="IPR000719">
    <property type="entry name" value="Prot_kinase_dom"/>
</dbReference>
<sequence>MHDVYSEVTPRNTLPRGHRPRPRSSFYRNPKTPSEIKNEYPSDSSSTTLISVDLNKAAPSTTTTTTEEDKRNSRRSLYSTDLTTIKKTLGSRRSSVNGSSSTKTDTDMEEPSSSSQKEDSVPALRCFTTSKAKRVRFYRNGDQFFKGIWYAVPAERFRSLKVLMEELNRLLADSINLPHGVRHIFTLDGMMTLDSIEQFKDGQSYVCSSSETFKPLNYLSARQPVWCSASSKPQANRSTSHIRNFNFVREPNEFVYPRIITIIRNGVKPRRVVRHLLNKKTAQSFDQVMQDITAIVKLDCGLVRRLFTIKGRLVTNLQDFFGEDDVFIAYGNEKTSIDDFYIANDESRSLFSSNTRKSRRNMGKRALPLRNDSIRQHPRGFSISTNNGELPTLPSPVNDQFELIRVLGDGNTAIVYEALCRDDAVRKALKVILKENITATRQYIDTELALMKELSHENIVHMYQYWLIDDSFLYPLNLSQMVYIDPNNGLPALKLADFGLASVLEGENLLYDVCGTPTYVAPEILAEFGYNTKVDIWSAGIIIYVLLCGFPPFMSMEEHSQDQLFEQILRGRFGFPSPIWDNISYSAKALIQGLLNLDVEERFTAEQILDYHWVKGLADVHEEFEEMARVCVEARLTQEAEMDDVDAANGFEESNAEYFRSRRASMDELSESQGGNRYSPLAESEASFTAVYTPRK</sequence>
<evidence type="ECO:0000256" key="1">
    <source>
        <dbReference type="ARBA" id="ARBA00005354"/>
    </source>
</evidence>
<dbReference type="InterPro" id="IPR017441">
    <property type="entry name" value="Protein_kinase_ATP_BS"/>
</dbReference>
<accession>A0A914Z6W7</accession>
<dbReference type="PROSITE" id="PS50309">
    <property type="entry name" value="DC"/>
    <property type="match status" value="2"/>
</dbReference>
<evidence type="ECO:0000313" key="12">
    <source>
        <dbReference type="Proteomes" id="UP000887577"/>
    </source>
</evidence>
<feature type="domain" description="Doublecortin" evidence="11">
    <location>
        <begin position="258"/>
        <end position="341"/>
    </location>
</feature>
<keyword evidence="3" id="KW-0597">Phosphoprotein</keyword>
<dbReference type="AlphaFoldDB" id="A0A914Z6W7"/>
<dbReference type="PANTHER" id="PTHR24347">
    <property type="entry name" value="SERINE/THREONINE-PROTEIN KINASE"/>
    <property type="match status" value="1"/>
</dbReference>
<dbReference type="CDD" id="cd16109">
    <property type="entry name" value="DCX1"/>
    <property type="match status" value="1"/>
</dbReference>
<name>A0A914Z6W7_9BILA</name>
<evidence type="ECO:0000256" key="5">
    <source>
        <dbReference type="ARBA" id="ARBA00031092"/>
    </source>
</evidence>
<dbReference type="GO" id="GO:0005524">
    <property type="term" value="F:ATP binding"/>
    <property type="evidence" value="ECO:0007669"/>
    <property type="project" value="UniProtKB-UniRule"/>
</dbReference>
<organism evidence="12 13">
    <name type="scientific">Panagrolaimus superbus</name>
    <dbReference type="NCBI Taxonomy" id="310955"/>
    <lineage>
        <taxon>Eukaryota</taxon>
        <taxon>Metazoa</taxon>
        <taxon>Ecdysozoa</taxon>
        <taxon>Nematoda</taxon>
        <taxon>Chromadorea</taxon>
        <taxon>Rhabditida</taxon>
        <taxon>Tylenchina</taxon>
        <taxon>Panagrolaimomorpha</taxon>
        <taxon>Panagrolaimoidea</taxon>
        <taxon>Panagrolaimidae</taxon>
        <taxon>Panagrolaimus</taxon>
    </lineage>
</organism>
<dbReference type="Gene3D" id="3.30.200.20">
    <property type="entry name" value="Phosphorylase Kinase, domain 1"/>
    <property type="match status" value="1"/>
</dbReference>
<feature type="compositionally biased region" description="Polar residues" evidence="9">
    <location>
        <begin position="75"/>
        <end position="86"/>
    </location>
</feature>
<protein>
    <recommendedName>
        <fullName evidence="2">non-specific serine/threonine protein kinase</fullName>
        <ecNumber evidence="2">2.7.11.1</ecNumber>
    </recommendedName>
    <alternativeName>
        <fullName evidence="5">Doublecortin-like and CAM kinase-like protein</fullName>
    </alternativeName>
</protein>
<keyword evidence="4" id="KW-0677">Repeat</keyword>
<dbReference type="FunFam" id="3.10.20.230:FF:000001">
    <property type="entry name" value="serine/threonine-protein kinase DCLK1 isoform X1"/>
    <property type="match status" value="1"/>
</dbReference>
<evidence type="ECO:0000256" key="9">
    <source>
        <dbReference type="SAM" id="MobiDB-lite"/>
    </source>
</evidence>
<reference evidence="13" key="1">
    <citation type="submission" date="2022-11" db="UniProtKB">
        <authorList>
            <consortium name="WormBaseParasite"/>
        </authorList>
    </citation>
    <scope>IDENTIFICATION</scope>
</reference>
<dbReference type="PROSITE" id="PS50011">
    <property type="entry name" value="PROTEIN_KINASE_DOM"/>
    <property type="match status" value="1"/>
</dbReference>
<dbReference type="SUPFAM" id="SSF56112">
    <property type="entry name" value="Protein kinase-like (PK-like)"/>
    <property type="match status" value="1"/>
</dbReference>
<dbReference type="InterPro" id="IPR011009">
    <property type="entry name" value="Kinase-like_dom_sf"/>
</dbReference>
<evidence type="ECO:0000256" key="4">
    <source>
        <dbReference type="ARBA" id="ARBA00022737"/>
    </source>
</evidence>
<evidence type="ECO:0000256" key="7">
    <source>
        <dbReference type="ARBA" id="ARBA00048679"/>
    </source>
</evidence>
<keyword evidence="8" id="KW-0067">ATP-binding</keyword>
<comment type="catalytic activity">
    <reaction evidence="6">
        <text>L-threonyl-[protein] + ATP = O-phospho-L-threonyl-[protein] + ADP + H(+)</text>
        <dbReference type="Rhea" id="RHEA:46608"/>
        <dbReference type="Rhea" id="RHEA-COMP:11060"/>
        <dbReference type="Rhea" id="RHEA-COMP:11605"/>
        <dbReference type="ChEBI" id="CHEBI:15378"/>
        <dbReference type="ChEBI" id="CHEBI:30013"/>
        <dbReference type="ChEBI" id="CHEBI:30616"/>
        <dbReference type="ChEBI" id="CHEBI:61977"/>
        <dbReference type="ChEBI" id="CHEBI:456216"/>
        <dbReference type="EC" id="2.7.11.1"/>
    </reaction>
</comment>
<dbReference type="InterPro" id="IPR036572">
    <property type="entry name" value="Doublecortin_dom_sf"/>
</dbReference>
<feature type="compositionally biased region" description="Low complexity" evidence="9">
    <location>
        <begin position="91"/>
        <end position="101"/>
    </location>
</feature>
<evidence type="ECO:0000313" key="13">
    <source>
        <dbReference type="WBParaSite" id="PSU_v2.g7651.t1"/>
    </source>
</evidence>
<evidence type="ECO:0000256" key="3">
    <source>
        <dbReference type="ARBA" id="ARBA00022553"/>
    </source>
</evidence>
<dbReference type="Pfam" id="PF00069">
    <property type="entry name" value="Pkinase"/>
    <property type="match status" value="2"/>
</dbReference>
<dbReference type="Proteomes" id="UP000887577">
    <property type="component" value="Unplaced"/>
</dbReference>
<feature type="region of interest" description="Disordered" evidence="9">
    <location>
        <begin position="665"/>
        <end position="696"/>
    </location>
</feature>